<accession>A0A5J4J8R6</accession>
<keyword evidence="3 8" id="KW-0762">Sugar transport</keyword>
<sequence>MFPFFHKKRKEEHIFAPVRGEVVAIEDVPDPIFSEKMIGDGLAIKPSDGHLVSPFDGEVIQVFPTKHAIGIRGESGLELLIHIGLETVSLNGEGFKTAVQAGDQVEKGAPLLTFNLAFIKENAADTITSIVITNGEIVKSLDKKTGIEAVAGKTEIMWATI</sequence>
<dbReference type="PANTHER" id="PTHR45008:SF1">
    <property type="entry name" value="PTS SYSTEM GLUCOSE-SPECIFIC EIIA COMPONENT"/>
    <property type="match status" value="1"/>
</dbReference>
<gene>
    <name evidence="8" type="ORF">BpJC7_25650</name>
</gene>
<evidence type="ECO:0000259" key="7">
    <source>
        <dbReference type="PROSITE" id="PS51093"/>
    </source>
</evidence>
<keyword evidence="4" id="KW-0808">Transferase</keyword>
<dbReference type="NCBIfam" id="TIGR00830">
    <property type="entry name" value="PTBA"/>
    <property type="match status" value="1"/>
</dbReference>
<evidence type="ECO:0000256" key="1">
    <source>
        <dbReference type="ARBA" id="ARBA00004496"/>
    </source>
</evidence>
<dbReference type="FunFam" id="2.70.70.10:FF:000001">
    <property type="entry name" value="PTS system glucose-specific IIA component"/>
    <property type="match status" value="1"/>
</dbReference>
<reference evidence="8 9" key="1">
    <citation type="submission" date="2019-09" db="EMBL/GenBank/DDBJ databases">
        <title>Draft genome sequence of Bacillus sp. JC-7.</title>
        <authorList>
            <person name="Tanaka N."/>
            <person name="Shiwa Y."/>
            <person name="Fujita N."/>
            <person name="Tanasupawat S."/>
        </authorList>
    </citation>
    <scope>NUCLEOTIDE SEQUENCE [LARGE SCALE GENOMIC DNA]</scope>
    <source>
        <strain evidence="8 9">JC-7</strain>
    </source>
</reference>
<dbReference type="Gene3D" id="2.70.70.10">
    <property type="entry name" value="Glucose Permease (Domain IIA)"/>
    <property type="match status" value="1"/>
</dbReference>
<dbReference type="EMBL" id="BKZQ01000042">
    <property type="protein sequence ID" value="GER71262.1"/>
    <property type="molecule type" value="Genomic_DNA"/>
</dbReference>
<keyword evidence="9" id="KW-1185">Reference proteome</keyword>
<protein>
    <submittedName>
        <fullName evidence="8">PTS glucose transporter subunit IIA</fullName>
    </submittedName>
</protein>
<dbReference type="AlphaFoldDB" id="A0A5J4J8R6"/>
<comment type="caution">
    <text evidence="8">The sequence shown here is derived from an EMBL/GenBank/DDBJ whole genome shotgun (WGS) entry which is preliminary data.</text>
</comment>
<evidence type="ECO:0000313" key="9">
    <source>
        <dbReference type="Proteomes" id="UP000391919"/>
    </source>
</evidence>
<evidence type="ECO:0000256" key="4">
    <source>
        <dbReference type="ARBA" id="ARBA00022679"/>
    </source>
</evidence>
<dbReference type="Proteomes" id="UP000391919">
    <property type="component" value="Unassembled WGS sequence"/>
</dbReference>
<keyword evidence="6" id="KW-0418">Kinase</keyword>
<dbReference type="SUPFAM" id="SSF51261">
    <property type="entry name" value="Duplicated hybrid motif"/>
    <property type="match status" value="1"/>
</dbReference>
<evidence type="ECO:0000313" key="8">
    <source>
        <dbReference type="EMBL" id="GER71262.1"/>
    </source>
</evidence>
<name>A0A5J4J8R6_9BACI</name>
<evidence type="ECO:0000256" key="2">
    <source>
        <dbReference type="ARBA" id="ARBA00022448"/>
    </source>
</evidence>
<dbReference type="Pfam" id="PF00358">
    <property type="entry name" value="PTS_EIIA_1"/>
    <property type="match status" value="1"/>
</dbReference>
<evidence type="ECO:0000256" key="3">
    <source>
        <dbReference type="ARBA" id="ARBA00022597"/>
    </source>
</evidence>
<dbReference type="InterPro" id="IPR001127">
    <property type="entry name" value="PTS_EIIA_1_perm"/>
</dbReference>
<feature type="domain" description="PTS EIIA type-1" evidence="7">
    <location>
        <begin position="30"/>
        <end position="134"/>
    </location>
</feature>
<dbReference type="PROSITE" id="PS00371">
    <property type="entry name" value="PTS_EIIA_TYPE_1_HIS"/>
    <property type="match status" value="1"/>
</dbReference>
<organism evidence="8 9">
    <name type="scientific">Weizmannia acidilactici</name>
    <dbReference type="NCBI Taxonomy" id="2607726"/>
    <lineage>
        <taxon>Bacteria</taxon>
        <taxon>Bacillati</taxon>
        <taxon>Bacillota</taxon>
        <taxon>Bacilli</taxon>
        <taxon>Bacillales</taxon>
        <taxon>Bacillaceae</taxon>
        <taxon>Heyndrickxia</taxon>
    </lineage>
</organism>
<evidence type="ECO:0000256" key="5">
    <source>
        <dbReference type="ARBA" id="ARBA00022683"/>
    </source>
</evidence>
<dbReference type="GO" id="GO:0016301">
    <property type="term" value="F:kinase activity"/>
    <property type="evidence" value="ECO:0007669"/>
    <property type="project" value="UniProtKB-KW"/>
</dbReference>
<dbReference type="RefSeq" id="WP_151706109.1">
    <property type="nucleotide sequence ID" value="NZ_BKZQ01000042.1"/>
</dbReference>
<dbReference type="InterPro" id="IPR011055">
    <property type="entry name" value="Dup_hybrid_motif"/>
</dbReference>
<proteinExistence type="predicted"/>
<dbReference type="GO" id="GO:0005737">
    <property type="term" value="C:cytoplasm"/>
    <property type="evidence" value="ECO:0007669"/>
    <property type="project" value="UniProtKB-SubCell"/>
</dbReference>
<dbReference type="InterPro" id="IPR050890">
    <property type="entry name" value="PTS_EIIA_component"/>
</dbReference>
<keyword evidence="2" id="KW-0813">Transport</keyword>
<comment type="subcellular location">
    <subcellularLocation>
        <location evidence="1">Cytoplasm</location>
    </subcellularLocation>
</comment>
<keyword evidence="5" id="KW-0598">Phosphotransferase system</keyword>
<dbReference type="GO" id="GO:0009401">
    <property type="term" value="P:phosphoenolpyruvate-dependent sugar phosphotransferase system"/>
    <property type="evidence" value="ECO:0007669"/>
    <property type="project" value="UniProtKB-KW"/>
</dbReference>
<dbReference type="PANTHER" id="PTHR45008">
    <property type="entry name" value="PTS SYSTEM GLUCOSE-SPECIFIC EIIA COMPONENT"/>
    <property type="match status" value="1"/>
</dbReference>
<dbReference type="PROSITE" id="PS51093">
    <property type="entry name" value="PTS_EIIA_TYPE_1"/>
    <property type="match status" value="1"/>
</dbReference>
<evidence type="ECO:0000256" key="6">
    <source>
        <dbReference type="ARBA" id="ARBA00022777"/>
    </source>
</evidence>